<feature type="compositionally biased region" description="Polar residues" evidence="2">
    <location>
        <begin position="55"/>
        <end position="66"/>
    </location>
</feature>
<evidence type="ECO:0000313" key="4">
    <source>
        <dbReference type="EMBL" id="VDN52053.1"/>
    </source>
</evidence>
<name>A0A0N4UJQ4_DRAME</name>
<evidence type="ECO:0000256" key="1">
    <source>
        <dbReference type="PROSITE-ProRule" id="PRU00042"/>
    </source>
</evidence>
<evidence type="ECO:0000256" key="2">
    <source>
        <dbReference type="SAM" id="MobiDB-lite"/>
    </source>
</evidence>
<evidence type="ECO:0000313" key="5">
    <source>
        <dbReference type="Proteomes" id="UP000038040"/>
    </source>
</evidence>
<dbReference type="AlphaFoldDB" id="A0A0N4UJQ4"/>
<accession>A0A0N4UJQ4</accession>
<gene>
    <name evidence="4" type="ORF">DME_LOCUS2026</name>
</gene>
<dbReference type="GO" id="GO:0008270">
    <property type="term" value="F:zinc ion binding"/>
    <property type="evidence" value="ECO:0007669"/>
    <property type="project" value="UniProtKB-KW"/>
</dbReference>
<evidence type="ECO:0000259" key="3">
    <source>
        <dbReference type="PROSITE" id="PS50157"/>
    </source>
</evidence>
<sequence>MDTLILNAGHSQLEEQLKIAAKCGMAEQQGVDEEMEDDDELVAGDSTENEKTSWVKDNSTDSATSSDRNEIAESPSPSSKKRMLGDDLVKTLKQISKQQTTHIVSNTSPTFSSHVVNYRSELKRPDLKGTFRCSICSKIFCHSSSLSRHRMQAHFKSYTCTLCCKEITSILFFKNNFYFSII</sequence>
<dbReference type="PROSITE" id="PS00028">
    <property type="entry name" value="ZINC_FINGER_C2H2_1"/>
    <property type="match status" value="1"/>
</dbReference>
<dbReference type="PROSITE" id="PS50157">
    <property type="entry name" value="ZINC_FINGER_C2H2_2"/>
    <property type="match status" value="1"/>
</dbReference>
<dbReference type="InterPro" id="IPR036236">
    <property type="entry name" value="Znf_C2H2_sf"/>
</dbReference>
<keyword evidence="1" id="KW-0862">Zinc</keyword>
<feature type="domain" description="C2H2-type" evidence="3">
    <location>
        <begin position="131"/>
        <end position="159"/>
    </location>
</feature>
<keyword evidence="1" id="KW-0479">Metal-binding</keyword>
<reference evidence="7" key="1">
    <citation type="submission" date="2017-02" db="UniProtKB">
        <authorList>
            <consortium name="WormBaseParasite"/>
        </authorList>
    </citation>
    <scope>IDENTIFICATION</scope>
</reference>
<dbReference type="OrthoDB" id="6359816at2759"/>
<organism evidence="5 7">
    <name type="scientific">Dracunculus medinensis</name>
    <name type="common">Guinea worm</name>
    <dbReference type="NCBI Taxonomy" id="318479"/>
    <lineage>
        <taxon>Eukaryota</taxon>
        <taxon>Metazoa</taxon>
        <taxon>Ecdysozoa</taxon>
        <taxon>Nematoda</taxon>
        <taxon>Chromadorea</taxon>
        <taxon>Rhabditida</taxon>
        <taxon>Spirurina</taxon>
        <taxon>Dracunculoidea</taxon>
        <taxon>Dracunculidae</taxon>
        <taxon>Dracunculus</taxon>
    </lineage>
</organism>
<keyword evidence="6" id="KW-1185">Reference proteome</keyword>
<dbReference type="STRING" id="318479.A0A0N4UJQ4"/>
<proteinExistence type="predicted"/>
<keyword evidence="1" id="KW-0863">Zinc-finger</keyword>
<dbReference type="Proteomes" id="UP000274756">
    <property type="component" value="Unassembled WGS sequence"/>
</dbReference>
<reference evidence="4 6" key="2">
    <citation type="submission" date="2018-11" db="EMBL/GenBank/DDBJ databases">
        <authorList>
            <consortium name="Pathogen Informatics"/>
        </authorList>
    </citation>
    <scope>NUCLEOTIDE SEQUENCE [LARGE SCALE GENOMIC DNA]</scope>
</reference>
<dbReference type="SUPFAM" id="SSF57667">
    <property type="entry name" value="beta-beta-alpha zinc fingers"/>
    <property type="match status" value="1"/>
</dbReference>
<evidence type="ECO:0000313" key="7">
    <source>
        <dbReference type="WBParaSite" id="DME_0000790101-mRNA-1"/>
    </source>
</evidence>
<dbReference type="EMBL" id="UYYG01000042">
    <property type="protein sequence ID" value="VDN52053.1"/>
    <property type="molecule type" value="Genomic_DNA"/>
</dbReference>
<feature type="region of interest" description="Disordered" evidence="2">
    <location>
        <begin position="26"/>
        <end position="83"/>
    </location>
</feature>
<dbReference type="Gene3D" id="3.30.160.60">
    <property type="entry name" value="Classic Zinc Finger"/>
    <property type="match status" value="1"/>
</dbReference>
<dbReference type="InterPro" id="IPR013087">
    <property type="entry name" value="Znf_C2H2_type"/>
</dbReference>
<evidence type="ECO:0000313" key="6">
    <source>
        <dbReference type="Proteomes" id="UP000274756"/>
    </source>
</evidence>
<protein>
    <submittedName>
        <fullName evidence="7">C2H2-type domain-containing protein</fullName>
    </submittedName>
</protein>
<dbReference type="WBParaSite" id="DME_0000790101-mRNA-1">
    <property type="protein sequence ID" value="DME_0000790101-mRNA-1"/>
    <property type="gene ID" value="DME_0000790101"/>
</dbReference>
<dbReference type="Proteomes" id="UP000038040">
    <property type="component" value="Unplaced"/>
</dbReference>
<feature type="compositionally biased region" description="Acidic residues" evidence="2">
    <location>
        <begin position="30"/>
        <end position="42"/>
    </location>
</feature>